<dbReference type="Pfam" id="PF03881">
    <property type="entry name" value="Fructosamin_kin"/>
    <property type="match status" value="1"/>
</dbReference>
<protein>
    <submittedName>
        <fullName evidence="1">Uncharacterized protein</fullName>
    </submittedName>
</protein>
<gene>
    <name evidence="1" type="ORF">BT67DRAFT_445775</name>
</gene>
<accession>A0AAN6Z9P9</accession>
<evidence type="ECO:0000313" key="1">
    <source>
        <dbReference type="EMBL" id="KAK4130282.1"/>
    </source>
</evidence>
<name>A0AAN6Z9P9_9PEZI</name>
<sequence length="140" mass="14774">MAVDVDPAILDALGLDKAGSKLISHGSSGFSSTYKLVATKEGKESTYFVKTGTGPEAEVMFHACEHASLNALHSAVPSLSLCPRSHAHGTLHSAPNKHFLITDFLDLHPAPPTATGTGLSLAAMSTMWDLTSKYGTREHT</sequence>
<keyword evidence="2" id="KW-1185">Reference proteome</keyword>
<dbReference type="AlphaFoldDB" id="A0AAN6Z9P9"/>
<organism evidence="1 2">
    <name type="scientific">Trichocladium antarcticum</name>
    <dbReference type="NCBI Taxonomy" id="1450529"/>
    <lineage>
        <taxon>Eukaryota</taxon>
        <taxon>Fungi</taxon>
        <taxon>Dikarya</taxon>
        <taxon>Ascomycota</taxon>
        <taxon>Pezizomycotina</taxon>
        <taxon>Sordariomycetes</taxon>
        <taxon>Sordariomycetidae</taxon>
        <taxon>Sordariales</taxon>
        <taxon>Chaetomiaceae</taxon>
        <taxon>Trichocladium</taxon>
    </lineage>
</organism>
<dbReference type="EMBL" id="MU853438">
    <property type="protein sequence ID" value="KAK4130282.1"/>
    <property type="molecule type" value="Genomic_DNA"/>
</dbReference>
<dbReference type="Proteomes" id="UP001304895">
    <property type="component" value="Unassembled WGS sequence"/>
</dbReference>
<evidence type="ECO:0000313" key="2">
    <source>
        <dbReference type="Proteomes" id="UP001304895"/>
    </source>
</evidence>
<reference evidence="1" key="1">
    <citation type="journal article" date="2023" name="Mol. Phylogenet. Evol.">
        <title>Genome-scale phylogeny and comparative genomics of the fungal order Sordariales.</title>
        <authorList>
            <person name="Hensen N."/>
            <person name="Bonometti L."/>
            <person name="Westerberg I."/>
            <person name="Brannstrom I.O."/>
            <person name="Guillou S."/>
            <person name="Cros-Aarteil S."/>
            <person name="Calhoun S."/>
            <person name="Haridas S."/>
            <person name="Kuo A."/>
            <person name="Mondo S."/>
            <person name="Pangilinan J."/>
            <person name="Riley R."/>
            <person name="LaButti K."/>
            <person name="Andreopoulos B."/>
            <person name="Lipzen A."/>
            <person name="Chen C."/>
            <person name="Yan M."/>
            <person name="Daum C."/>
            <person name="Ng V."/>
            <person name="Clum A."/>
            <person name="Steindorff A."/>
            <person name="Ohm R.A."/>
            <person name="Martin F."/>
            <person name="Silar P."/>
            <person name="Natvig D.O."/>
            <person name="Lalanne C."/>
            <person name="Gautier V."/>
            <person name="Ament-Velasquez S.L."/>
            <person name="Kruys A."/>
            <person name="Hutchinson M.I."/>
            <person name="Powell A.J."/>
            <person name="Barry K."/>
            <person name="Miller A.N."/>
            <person name="Grigoriev I.V."/>
            <person name="Debuchy R."/>
            <person name="Gladieux P."/>
            <person name="Hiltunen Thoren M."/>
            <person name="Johannesson H."/>
        </authorList>
    </citation>
    <scope>NUCLEOTIDE SEQUENCE</scope>
    <source>
        <strain evidence="1">CBS 123565</strain>
    </source>
</reference>
<comment type="caution">
    <text evidence="1">The sequence shown here is derived from an EMBL/GenBank/DDBJ whole genome shotgun (WGS) entry which is preliminary data.</text>
</comment>
<reference evidence="1" key="2">
    <citation type="submission" date="2023-05" db="EMBL/GenBank/DDBJ databases">
        <authorList>
            <consortium name="Lawrence Berkeley National Laboratory"/>
            <person name="Steindorff A."/>
            <person name="Hensen N."/>
            <person name="Bonometti L."/>
            <person name="Westerberg I."/>
            <person name="Brannstrom I.O."/>
            <person name="Guillou S."/>
            <person name="Cros-Aarteil S."/>
            <person name="Calhoun S."/>
            <person name="Haridas S."/>
            <person name="Kuo A."/>
            <person name="Mondo S."/>
            <person name="Pangilinan J."/>
            <person name="Riley R."/>
            <person name="Labutti K."/>
            <person name="Andreopoulos B."/>
            <person name="Lipzen A."/>
            <person name="Chen C."/>
            <person name="Yanf M."/>
            <person name="Daum C."/>
            <person name="Ng V."/>
            <person name="Clum A."/>
            <person name="Ohm R."/>
            <person name="Martin F."/>
            <person name="Silar P."/>
            <person name="Natvig D."/>
            <person name="Lalanne C."/>
            <person name="Gautier V."/>
            <person name="Ament-Velasquez S.L."/>
            <person name="Kruys A."/>
            <person name="Hutchinson M.I."/>
            <person name="Powell A.J."/>
            <person name="Barry K."/>
            <person name="Miller A.N."/>
            <person name="Grigoriev I.V."/>
            <person name="Debuchy R."/>
            <person name="Gladieux P."/>
            <person name="Thoren M.H."/>
            <person name="Johannesson H."/>
        </authorList>
    </citation>
    <scope>NUCLEOTIDE SEQUENCE</scope>
    <source>
        <strain evidence="1">CBS 123565</strain>
    </source>
</reference>
<proteinExistence type="predicted"/>
<dbReference type="InterPro" id="IPR016477">
    <property type="entry name" value="Fructo-/Ketosamine-3-kinase"/>
</dbReference>